<dbReference type="AlphaFoldDB" id="A0A9X5HE74"/>
<evidence type="ECO:0000313" key="2">
    <source>
        <dbReference type="Proteomes" id="UP000471745"/>
    </source>
</evidence>
<organism evidence="1 2">
    <name type="scientific">Actinospica acidiphila</name>
    <dbReference type="NCBI Taxonomy" id="304899"/>
    <lineage>
        <taxon>Bacteria</taxon>
        <taxon>Bacillati</taxon>
        <taxon>Actinomycetota</taxon>
        <taxon>Actinomycetes</taxon>
        <taxon>Catenulisporales</taxon>
        <taxon>Actinospicaceae</taxon>
        <taxon>Actinospica</taxon>
    </lineage>
</organism>
<proteinExistence type="predicted"/>
<evidence type="ECO:0000313" key="1">
    <source>
        <dbReference type="EMBL" id="NEC51784.1"/>
    </source>
</evidence>
<dbReference type="RefSeq" id="WP_037640989.1">
    <property type="nucleotide sequence ID" value="NZ_JAAGNA010000856.1"/>
</dbReference>
<reference evidence="1 2" key="1">
    <citation type="submission" date="2020-01" db="EMBL/GenBank/DDBJ databases">
        <title>Insect and environment-associated Actinomycetes.</title>
        <authorList>
            <person name="Currrie C."/>
            <person name="Chevrette M."/>
            <person name="Carlson C."/>
            <person name="Stubbendieck R."/>
            <person name="Wendt-Pienkowski E."/>
        </authorList>
    </citation>
    <scope>NUCLEOTIDE SEQUENCE [LARGE SCALE GENOMIC DNA]</scope>
    <source>
        <strain evidence="1 2">SID8189</strain>
    </source>
</reference>
<dbReference type="EMBL" id="JAAGNA010000856">
    <property type="protein sequence ID" value="NEC51784.1"/>
    <property type="molecule type" value="Genomic_DNA"/>
</dbReference>
<comment type="caution">
    <text evidence="1">The sequence shown here is derived from an EMBL/GenBank/DDBJ whole genome shotgun (WGS) entry which is preliminary data.</text>
</comment>
<dbReference type="Proteomes" id="UP000471745">
    <property type="component" value="Unassembled WGS sequence"/>
</dbReference>
<protein>
    <submittedName>
        <fullName evidence="1">Uncharacterized protein</fullName>
    </submittedName>
</protein>
<name>A0A9X5HE74_9ACTN</name>
<keyword evidence="2" id="KW-1185">Reference proteome</keyword>
<sequence length="99" mass="10950">MSDLTLEDTVFESLKKTFSSISDRMEDARRSLRGTDASAVGESKLVEDVQDFADEWGYGIKQLGKHTHGAVKMINTIGKTFGDLDLELAQSLKVKKKGK</sequence>
<accession>A0A9X5HE74</accession>
<gene>
    <name evidence="1" type="ORF">G3I18_24945</name>
</gene>